<dbReference type="SUPFAM" id="SSF55248">
    <property type="entry name" value="PCD-like"/>
    <property type="match status" value="1"/>
</dbReference>
<comment type="catalytic activity">
    <reaction evidence="1">
        <text>(4aS,6R)-4a-hydroxy-L-erythro-5,6,7,8-tetrahydrobiopterin = (6R)-L-erythro-6,7-dihydrobiopterin + H2O</text>
        <dbReference type="Rhea" id="RHEA:11920"/>
        <dbReference type="ChEBI" id="CHEBI:15377"/>
        <dbReference type="ChEBI" id="CHEBI:15642"/>
        <dbReference type="ChEBI" id="CHEBI:43120"/>
        <dbReference type="EC" id="4.2.1.96"/>
    </reaction>
</comment>
<evidence type="ECO:0000313" key="6">
    <source>
        <dbReference type="Proteomes" id="UP000054466"/>
    </source>
</evidence>
<evidence type="ECO:0000256" key="4">
    <source>
        <dbReference type="ARBA" id="ARBA00023239"/>
    </source>
</evidence>
<dbReference type="Proteomes" id="UP000054466">
    <property type="component" value="Unassembled WGS sequence"/>
</dbReference>
<evidence type="ECO:0000256" key="3">
    <source>
        <dbReference type="ARBA" id="ARBA00013252"/>
    </source>
</evidence>
<comment type="similarity">
    <text evidence="2">Belongs to the pterin-4-alpha-carbinolamine dehydratase family.</text>
</comment>
<keyword evidence="6" id="KW-1185">Reference proteome</keyword>
<dbReference type="OrthoDB" id="277398at2759"/>
<dbReference type="RefSeq" id="XP_016252675.1">
    <property type="nucleotide sequence ID" value="XM_016390773.1"/>
</dbReference>
<keyword evidence="4" id="KW-0456">Lyase</keyword>
<dbReference type="GeneID" id="27343199"/>
<dbReference type="InterPro" id="IPR036428">
    <property type="entry name" value="PCD_sf"/>
</dbReference>
<evidence type="ECO:0000256" key="2">
    <source>
        <dbReference type="ARBA" id="ARBA00006472"/>
    </source>
</evidence>
<dbReference type="GO" id="GO:0006729">
    <property type="term" value="P:tetrahydrobiopterin biosynthetic process"/>
    <property type="evidence" value="ECO:0007669"/>
    <property type="project" value="InterPro"/>
</dbReference>
<dbReference type="EMBL" id="KN847041">
    <property type="protein sequence ID" value="KIW32459.1"/>
    <property type="molecule type" value="Genomic_DNA"/>
</dbReference>
<evidence type="ECO:0000256" key="1">
    <source>
        <dbReference type="ARBA" id="ARBA00001554"/>
    </source>
</evidence>
<dbReference type="VEuPathDB" id="FungiDB:PV07_04005"/>
<evidence type="ECO:0000313" key="5">
    <source>
        <dbReference type="EMBL" id="KIW32459.1"/>
    </source>
</evidence>
<reference evidence="5 6" key="1">
    <citation type="submission" date="2015-01" db="EMBL/GenBank/DDBJ databases">
        <title>The Genome Sequence of Cladophialophora immunda CBS83496.</title>
        <authorList>
            <consortium name="The Broad Institute Genomics Platform"/>
            <person name="Cuomo C."/>
            <person name="de Hoog S."/>
            <person name="Gorbushina A."/>
            <person name="Stielow B."/>
            <person name="Teixiera M."/>
            <person name="Abouelleil A."/>
            <person name="Chapman S.B."/>
            <person name="Priest M."/>
            <person name="Young S.K."/>
            <person name="Wortman J."/>
            <person name="Nusbaum C."/>
            <person name="Birren B."/>
        </authorList>
    </citation>
    <scope>NUCLEOTIDE SEQUENCE [LARGE SCALE GENOMIC DNA]</scope>
    <source>
        <strain evidence="5 6">CBS 83496</strain>
    </source>
</reference>
<dbReference type="EC" id="4.2.1.96" evidence="3"/>
<dbReference type="Pfam" id="PF01329">
    <property type="entry name" value="Pterin_4a"/>
    <property type="match status" value="1"/>
</dbReference>
<gene>
    <name evidence="5" type="ORF">PV07_04005</name>
</gene>
<organism evidence="5 6">
    <name type="scientific">Cladophialophora immunda</name>
    <dbReference type="NCBI Taxonomy" id="569365"/>
    <lineage>
        <taxon>Eukaryota</taxon>
        <taxon>Fungi</taxon>
        <taxon>Dikarya</taxon>
        <taxon>Ascomycota</taxon>
        <taxon>Pezizomycotina</taxon>
        <taxon>Eurotiomycetes</taxon>
        <taxon>Chaetothyriomycetidae</taxon>
        <taxon>Chaetothyriales</taxon>
        <taxon>Herpotrichiellaceae</taxon>
        <taxon>Cladophialophora</taxon>
    </lineage>
</organism>
<dbReference type="GO" id="GO:0008124">
    <property type="term" value="F:4-alpha-hydroxytetrahydrobiopterin dehydratase activity"/>
    <property type="evidence" value="ECO:0007669"/>
    <property type="project" value="UniProtKB-EC"/>
</dbReference>
<sequence length="269" mass="29526">MRLVRYVGSCLARYHANASAYCHVNTLQLPPRGMAVLRPSMNASFPRRNLSLSPSDPITISEDRQTITFRLDNGETITQKISATPKANRDKLANALASLLSTPETPNLSLKHSSSLSFGTTQWQLDALGDAIHRHTAHSSASECEEVEKLIMVEAEKMNHHPHITRGKSGGEEDRYMTITCTTHSPRGLSVRDTRLAHKINAVLDAFDVTEPVSADVAKDLFEGEKLVAAHRERMIALNRQKILEALESCSCDAAKPISTTSAQESSTP</sequence>
<proteinExistence type="inferred from homology"/>
<name>A0A0D2D9T5_9EURO</name>
<dbReference type="AlphaFoldDB" id="A0A0D2D9T5"/>
<dbReference type="HOGENOM" id="CLU_087339_0_0_1"/>
<accession>A0A0D2D9T5</accession>
<protein>
    <recommendedName>
        <fullName evidence="3">4a-hydroxytetrahydrobiopterin dehydratase</fullName>
        <ecNumber evidence="3">4.2.1.96</ecNumber>
    </recommendedName>
</protein>
<dbReference type="Gene3D" id="3.30.1360.20">
    <property type="entry name" value="Transcriptional coactivator/pterin dehydratase"/>
    <property type="match status" value="1"/>
</dbReference>
<dbReference type="InterPro" id="IPR001533">
    <property type="entry name" value="Pterin_deHydtase"/>
</dbReference>